<organism evidence="2 3">
    <name type="scientific">Clostridium thermosuccinogenes</name>
    <dbReference type="NCBI Taxonomy" id="84032"/>
    <lineage>
        <taxon>Bacteria</taxon>
        <taxon>Bacillati</taxon>
        <taxon>Bacillota</taxon>
        <taxon>Clostridia</taxon>
        <taxon>Eubacteriales</taxon>
        <taxon>Clostridiaceae</taxon>
        <taxon>Clostridium</taxon>
    </lineage>
</organism>
<dbReference type="AlphaFoldDB" id="A0A2K2FCA9"/>
<dbReference type="Proteomes" id="UP000236151">
    <property type="component" value="Unassembled WGS sequence"/>
</dbReference>
<sequence>MIINKQNYPFYRQQTPFKKQTLASCDAAHPKEQNGRVLSPASGAAPVCMLLILIFTVPSTDLP</sequence>
<keyword evidence="1" id="KW-0812">Transmembrane</keyword>
<comment type="caution">
    <text evidence="2">The sequence shown here is derived from an EMBL/GenBank/DDBJ whole genome shotgun (WGS) entry which is preliminary data.</text>
</comment>
<keyword evidence="3" id="KW-1185">Reference proteome</keyword>
<feature type="transmembrane region" description="Helical" evidence="1">
    <location>
        <begin position="37"/>
        <end position="57"/>
    </location>
</feature>
<keyword evidence="1" id="KW-0472">Membrane</keyword>
<keyword evidence="1" id="KW-1133">Transmembrane helix</keyword>
<dbReference type="EMBL" id="NIOJ01000031">
    <property type="protein sequence ID" value="PNT98066.1"/>
    <property type="molecule type" value="Genomic_DNA"/>
</dbReference>
<reference evidence="2 3" key="1">
    <citation type="submission" date="2017-06" db="EMBL/GenBank/DDBJ databases">
        <title>Investigating the central metabolism of Clostridium thermosuccinogenes.</title>
        <authorList>
            <person name="Koendjbiharie J.G."/>
            <person name="van Kranenburg R."/>
        </authorList>
    </citation>
    <scope>NUCLEOTIDE SEQUENCE [LARGE SCALE GENOMIC DNA]</scope>
    <source>
        <strain evidence="2 3">DSM 5806</strain>
    </source>
</reference>
<accession>A0A2K2FCA9</accession>
<evidence type="ECO:0000313" key="2">
    <source>
        <dbReference type="EMBL" id="PNT98066.1"/>
    </source>
</evidence>
<name>A0A2K2FCA9_9CLOT</name>
<protein>
    <submittedName>
        <fullName evidence="2">Uncharacterized protein</fullName>
    </submittedName>
</protein>
<evidence type="ECO:0000256" key="1">
    <source>
        <dbReference type="SAM" id="Phobius"/>
    </source>
</evidence>
<evidence type="ECO:0000313" key="3">
    <source>
        <dbReference type="Proteomes" id="UP000236151"/>
    </source>
</evidence>
<gene>
    <name evidence="2" type="ORF">CDQ84_12015</name>
</gene>
<dbReference type="KEGG" id="cthd:CDO33_07030"/>
<proteinExistence type="predicted"/>